<keyword evidence="4" id="KW-0597">Phosphoprotein</keyword>
<sequence length="460" mass="49146">MIGRIRSSLTLRVLLGIVVTVVLTAGGVGAALTITARSWVYQDAQEQALATFTDEMTNAGRLRSSPAETSTTDTDSTDAYPDDAIVTVDGRVVRDQFHRAADVPADIRAAVDRTPGLYRFSRISDGRVAIGYQPSSGDSAGVESVFVVRSLGSVSDRIAHLLRLSAIAIAIAAAVGLLAGLLVMRWVLQSLRRVTRTAGAVAAGDENRRMPDTGIRELHDLTVTFNHMLDRHQESLAVLSEQEQRARRFASDVSHELRSPLAALVPAAEVLEEELADDPGVRGRAARLVGSEVTGLSSLVEDLLEMARRDAGTAEIRTERVDVVELVSAALRQRGWQRVPVTADDGTPALVTDPRRMTAVVTNLVGNALRHGDEPVSVEVATAPDGITVTVTDRGAGIAPEHLPHIFERMYKASDARTRTGGAGIGLAIARENARLLGGDVVYSREDGLTRFVATFADGA</sequence>
<dbReference type="Gene3D" id="3.30.565.10">
    <property type="entry name" value="Histidine kinase-like ATPase, C-terminal domain"/>
    <property type="match status" value="1"/>
</dbReference>
<evidence type="ECO:0000256" key="2">
    <source>
        <dbReference type="ARBA" id="ARBA00004236"/>
    </source>
</evidence>
<keyword evidence="6 12" id="KW-0812">Transmembrane</keyword>
<protein>
    <recommendedName>
        <fullName evidence="3">histidine kinase</fullName>
        <ecNumber evidence="3">2.7.13.3</ecNumber>
    </recommendedName>
</protein>
<dbReference type="SUPFAM" id="SSF158472">
    <property type="entry name" value="HAMP domain-like"/>
    <property type="match status" value="1"/>
</dbReference>
<dbReference type="GO" id="GO:0016301">
    <property type="term" value="F:kinase activity"/>
    <property type="evidence" value="ECO:0007669"/>
    <property type="project" value="UniProtKB-KW"/>
</dbReference>
<dbReference type="Pfam" id="PF00672">
    <property type="entry name" value="HAMP"/>
    <property type="match status" value="1"/>
</dbReference>
<dbReference type="EC" id="2.7.13.3" evidence="3"/>
<evidence type="ECO:0000256" key="1">
    <source>
        <dbReference type="ARBA" id="ARBA00000085"/>
    </source>
</evidence>
<feature type="transmembrane region" description="Helical" evidence="12">
    <location>
        <begin position="12"/>
        <end position="34"/>
    </location>
</feature>
<dbReference type="Proteomes" id="UP001479933">
    <property type="component" value="Chromosome"/>
</dbReference>
<dbReference type="InterPro" id="IPR003594">
    <property type="entry name" value="HATPase_dom"/>
</dbReference>
<keyword evidence="8 12" id="KW-1133">Transmembrane helix</keyword>
<evidence type="ECO:0000256" key="4">
    <source>
        <dbReference type="ARBA" id="ARBA00022553"/>
    </source>
</evidence>
<organism evidence="15 16">
    <name type="scientific">Gordonia hydrophobica</name>
    <dbReference type="NCBI Taxonomy" id="40516"/>
    <lineage>
        <taxon>Bacteria</taxon>
        <taxon>Bacillati</taxon>
        <taxon>Actinomycetota</taxon>
        <taxon>Actinomycetes</taxon>
        <taxon>Mycobacteriales</taxon>
        <taxon>Gordoniaceae</taxon>
        <taxon>Gordonia</taxon>
    </lineage>
</organism>
<evidence type="ECO:0000256" key="6">
    <source>
        <dbReference type="ARBA" id="ARBA00022692"/>
    </source>
</evidence>
<dbReference type="SUPFAM" id="SSF47384">
    <property type="entry name" value="Homodimeric domain of signal transducing histidine kinase"/>
    <property type="match status" value="1"/>
</dbReference>
<evidence type="ECO:0000313" key="16">
    <source>
        <dbReference type="Proteomes" id="UP001479933"/>
    </source>
</evidence>
<evidence type="ECO:0000256" key="7">
    <source>
        <dbReference type="ARBA" id="ARBA00022777"/>
    </source>
</evidence>
<evidence type="ECO:0000256" key="3">
    <source>
        <dbReference type="ARBA" id="ARBA00012438"/>
    </source>
</evidence>
<evidence type="ECO:0000256" key="12">
    <source>
        <dbReference type="SAM" id="Phobius"/>
    </source>
</evidence>
<evidence type="ECO:0000256" key="9">
    <source>
        <dbReference type="ARBA" id="ARBA00023012"/>
    </source>
</evidence>
<feature type="transmembrane region" description="Helical" evidence="12">
    <location>
        <begin position="164"/>
        <end position="188"/>
    </location>
</feature>
<dbReference type="InterPro" id="IPR050428">
    <property type="entry name" value="TCS_sensor_his_kinase"/>
</dbReference>
<gene>
    <name evidence="15" type="ORF">RVF87_21355</name>
</gene>
<dbReference type="InterPro" id="IPR004358">
    <property type="entry name" value="Sig_transdc_His_kin-like_C"/>
</dbReference>
<dbReference type="Gene3D" id="1.10.287.130">
    <property type="match status" value="1"/>
</dbReference>
<dbReference type="InterPro" id="IPR036097">
    <property type="entry name" value="HisK_dim/P_sf"/>
</dbReference>
<feature type="domain" description="Histidine kinase" evidence="13">
    <location>
        <begin position="252"/>
        <end position="460"/>
    </location>
</feature>
<dbReference type="InterPro" id="IPR036890">
    <property type="entry name" value="HATPase_C_sf"/>
</dbReference>
<reference evidence="15 16" key="1">
    <citation type="journal article" date="2023" name="Virus Evol.">
        <title>Computational host range prediction-The good, the bad, and the ugly.</title>
        <authorList>
            <person name="Howell A.A."/>
            <person name="Versoza C.J."/>
            <person name="Pfeifer S.P."/>
        </authorList>
    </citation>
    <scope>NUCLEOTIDE SEQUENCE [LARGE SCALE GENOMIC DNA]</scope>
    <source>
        <strain evidence="15 16">1610/1b</strain>
    </source>
</reference>
<dbReference type="RefSeq" id="WP_066169539.1">
    <property type="nucleotide sequence ID" value="NZ_CP136137.1"/>
</dbReference>
<keyword evidence="16" id="KW-1185">Reference proteome</keyword>
<evidence type="ECO:0000313" key="15">
    <source>
        <dbReference type="EMBL" id="WYY07496.1"/>
    </source>
</evidence>
<dbReference type="PANTHER" id="PTHR45436">
    <property type="entry name" value="SENSOR HISTIDINE KINASE YKOH"/>
    <property type="match status" value="1"/>
</dbReference>
<evidence type="ECO:0000259" key="14">
    <source>
        <dbReference type="PROSITE" id="PS50885"/>
    </source>
</evidence>
<dbReference type="PROSITE" id="PS50885">
    <property type="entry name" value="HAMP"/>
    <property type="match status" value="1"/>
</dbReference>
<evidence type="ECO:0000256" key="11">
    <source>
        <dbReference type="SAM" id="MobiDB-lite"/>
    </source>
</evidence>
<dbReference type="InterPro" id="IPR003660">
    <property type="entry name" value="HAMP_dom"/>
</dbReference>
<dbReference type="InterPro" id="IPR003661">
    <property type="entry name" value="HisK_dim/P_dom"/>
</dbReference>
<comment type="subcellular location">
    <subcellularLocation>
        <location evidence="2">Cell membrane</location>
    </subcellularLocation>
</comment>
<dbReference type="PROSITE" id="PS50109">
    <property type="entry name" value="HIS_KIN"/>
    <property type="match status" value="1"/>
</dbReference>
<evidence type="ECO:0000259" key="13">
    <source>
        <dbReference type="PROSITE" id="PS50109"/>
    </source>
</evidence>
<dbReference type="Pfam" id="PF02518">
    <property type="entry name" value="HATPase_c"/>
    <property type="match status" value="1"/>
</dbReference>
<evidence type="ECO:0000256" key="5">
    <source>
        <dbReference type="ARBA" id="ARBA00022679"/>
    </source>
</evidence>
<keyword evidence="9" id="KW-0902">Two-component regulatory system</keyword>
<name>A0ABZ2U3R2_9ACTN</name>
<feature type="domain" description="HAMP" evidence="14">
    <location>
        <begin position="185"/>
        <end position="237"/>
    </location>
</feature>
<feature type="region of interest" description="Disordered" evidence="11">
    <location>
        <begin position="59"/>
        <end position="80"/>
    </location>
</feature>
<accession>A0ABZ2U3R2</accession>
<dbReference type="SMART" id="SM00387">
    <property type="entry name" value="HATPase_c"/>
    <property type="match status" value="1"/>
</dbReference>
<comment type="catalytic activity">
    <reaction evidence="1">
        <text>ATP + protein L-histidine = ADP + protein N-phospho-L-histidine.</text>
        <dbReference type="EC" id="2.7.13.3"/>
    </reaction>
</comment>
<dbReference type="PRINTS" id="PR00344">
    <property type="entry name" value="BCTRLSENSOR"/>
</dbReference>
<feature type="compositionally biased region" description="Low complexity" evidence="11">
    <location>
        <begin position="64"/>
        <end position="80"/>
    </location>
</feature>
<evidence type="ECO:0000256" key="8">
    <source>
        <dbReference type="ARBA" id="ARBA00022989"/>
    </source>
</evidence>
<dbReference type="Pfam" id="PF00512">
    <property type="entry name" value="HisKA"/>
    <property type="match status" value="1"/>
</dbReference>
<dbReference type="InterPro" id="IPR005467">
    <property type="entry name" value="His_kinase_dom"/>
</dbReference>
<dbReference type="SMART" id="SM00304">
    <property type="entry name" value="HAMP"/>
    <property type="match status" value="1"/>
</dbReference>
<dbReference type="Gene3D" id="6.10.340.10">
    <property type="match status" value="1"/>
</dbReference>
<dbReference type="PANTHER" id="PTHR45436:SF5">
    <property type="entry name" value="SENSOR HISTIDINE KINASE TRCS"/>
    <property type="match status" value="1"/>
</dbReference>
<dbReference type="SMART" id="SM00388">
    <property type="entry name" value="HisKA"/>
    <property type="match status" value="1"/>
</dbReference>
<dbReference type="CDD" id="cd00082">
    <property type="entry name" value="HisKA"/>
    <property type="match status" value="1"/>
</dbReference>
<dbReference type="SUPFAM" id="SSF55874">
    <property type="entry name" value="ATPase domain of HSP90 chaperone/DNA topoisomerase II/histidine kinase"/>
    <property type="match status" value="1"/>
</dbReference>
<dbReference type="EMBL" id="CP136137">
    <property type="protein sequence ID" value="WYY07496.1"/>
    <property type="molecule type" value="Genomic_DNA"/>
</dbReference>
<keyword evidence="10 12" id="KW-0472">Membrane</keyword>
<proteinExistence type="predicted"/>
<keyword evidence="7 15" id="KW-0418">Kinase</keyword>
<dbReference type="CDD" id="cd06225">
    <property type="entry name" value="HAMP"/>
    <property type="match status" value="1"/>
</dbReference>
<keyword evidence="5" id="KW-0808">Transferase</keyword>
<evidence type="ECO:0000256" key="10">
    <source>
        <dbReference type="ARBA" id="ARBA00023136"/>
    </source>
</evidence>